<dbReference type="RefSeq" id="WP_380189073.1">
    <property type="nucleotide sequence ID" value="NZ_JBHTBQ010000035.1"/>
</dbReference>
<feature type="signal peptide" evidence="5">
    <location>
        <begin position="1"/>
        <end position="19"/>
    </location>
</feature>
<evidence type="ECO:0000256" key="1">
    <source>
        <dbReference type="ARBA" id="ARBA00010333"/>
    </source>
</evidence>
<comment type="similarity">
    <text evidence="1 4">Belongs to the bacterial solute-binding protein 3 family.</text>
</comment>
<accession>A0ABW2R173</accession>
<keyword evidence="3 5" id="KW-0732">Signal</keyword>
<dbReference type="Pfam" id="PF00497">
    <property type="entry name" value="SBP_bac_3"/>
    <property type="match status" value="1"/>
</dbReference>
<evidence type="ECO:0000256" key="4">
    <source>
        <dbReference type="RuleBase" id="RU003744"/>
    </source>
</evidence>
<gene>
    <name evidence="7" type="ORF">ACFQNF_16805</name>
</gene>
<dbReference type="PROSITE" id="PS01039">
    <property type="entry name" value="SBP_BACTERIAL_3"/>
    <property type="match status" value="1"/>
</dbReference>
<proteinExistence type="inferred from homology"/>
<reference evidence="8" key="1">
    <citation type="journal article" date="2019" name="Int. J. Syst. Evol. Microbiol.">
        <title>The Global Catalogue of Microorganisms (GCM) 10K type strain sequencing project: providing services to taxonomists for standard genome sequencing and annotation.</title>
        <authorList>
            <consortium name="The Broad Institute Genomics Platform"/>
            <consortium name="The Broad Institute Genome Sequencing Center for Infectious Disease"/>
            <person name="Wu L."/>
            <person name="Ma J."/>
        </authorList>
    </citation>
    <scope>NUCLEOTIDE SEQUENCE [LARGE SCALE GENOMIC DNA]</scope>
    <source>
        <strain evidence="8">CCUG 62945</strain>
    </source>
</reference>
<evidence type="ECO:0000259" key="6">
    <source>
        <dbReference type="SMART" id="SM00062"/>
    </source>
</evidence>
<dbReference type="PANTHER" id="PTHR30085:SF6">
    <property type="entry name" value="ABC TRANSPORTER GLUTAMINE-BINDING PROTEIN GLNH"/>
    <property type="match status" value="1"/>
</dbReference>
<keyword evidence="8" id="KW-1185">Reference proteome</keyword>
<evidence type="ECO:0000256" key="3">
    <source>
        <dbReference type="ARBA" id="ARBA00022729"/>
    </source>
</evidence>
<name>A0ABW2R173_9NEIS</name>
<dbReference type="EMBL" id="JBHTBQ010000035">
    <property type="protein sequence ID" value="MFC7421525.1"/>
    <property type="molecule type" value="Genomic_DNA"/>
</dbReference>
<dbReference type="SMART" id="SM00062">
    <property type="entry name" value="PBPb"/>
    <property type="match status" value="1"/>
</dbReference>
<keyword evidence="2" id="KW-0813">Transport</keyword>
<evidence type="ECO:0000313" key="7">
    <source>
        <dbReference type="EMBL" id="MFC7421525.1"/>
    </source>
</evidence>
<dbReference type="Proteomes" id="UP001596473">
    <property type="component" value="Unassembled WGS sequence"/>
</dbReference>
<feature type="domain" description="Solute-binding protein family 3/N-terminal" evidence="6">
    <location>
        <begin position="30"/>
        <end position="250"/>
    </location>
</feature>
<dbReference type="SUPFAM" id="SSF53850">
    <property type="entry name" value="Periplasmic binding protein-like II"/>
    <property type="match status" value="1"/>
</dbReference>
<organism evidence="7 8">
    <name type="scientific">Iodobacter arcticus</name>
    <dbReference type="NCBI Taxonomy" id="590593"/>
    <lineage>
        <taxon>Bacteria</taxon>
        <taxon>Pseudomonadati</taxon>
        <taxon>Pseudomonadota</taxon>
        <taxon>Betaproteobacteria</taxon>
        <taxon>Neisseriales</taxon>
        <taxon>Chitinibacteraceae</taxon>
        <taxon>Iodobacter</taxon>
    </lineage>
</organism>
<dbReference type="Gene3D" id="3.40.190.10">
    <property type="entry name" value="Periplasmic binding protein-like II"/>
    <property type="match status" value="2"/>
</dbReference>
<evidence type="ECO:0000256" key="5">
    <source>
        <dbReference type="SAM" id="SignalP"/>
    </source>
</evidence>
<dbReference type="InterPro" id="IPR051455">
    <property type="entry name" value="Bact_solute-bind_prot3"/>
</dbReference>
<dbReference type="InterPro" id="IPR001638">
    <property type="entry name" value="Solute-binding_3/MltF_N"/>
</dbReference>
<comment type="caution">
    <text evidence="7">The sequence shown here is derived from an EMBL/GenBank/DDBJ whole genome shotgun (WGS) entry which is preliminary data.</text>
</comment>
<dbReference type="PANTHER" id="PTHR30085">
    <property type="entry name" value="AMINO ACID ABC TRANSPORTER PERMEASE"/>
    <property type="match status" value="1"/>
</dbReference>
<feature type="chain" id="PRO_5046911696" evidence="5">
    <location>
        <begin position="20"/>
        <end position="263"/>
    </location>
</feature>
<evidence type="ECO:0000313" key="8">
    <source>
        <dbReference type="Proteomes" id="UP001596473"/>
    </source>
</evidence>
<dbReference type="InterPro" id="IPR018313">
    <property type="entry name" value="SBP_3_CS"/>
</dbReference>
<protein>
    <submittedName>
        <fullName evidence="7">Transporter substrate-binding domain-containing protein</fullName>
    </submittedName>
</protein>
<sequence>MLRIFIAGLLSACSLMAHADLLDIIKARGTLVVGVLPDNPPFARRNENHTFSGYDIDFATLMAKKMGVQLRVRDLDPGERITSLKSGKVDMVVATFAKTPEREREVSCSLGYFVAAQKALTKKGLYRTSESLANARLGVAKGTAGETVSLKLYPKATIITFADIPEATSALEQGRIDAIMHFEPTLVGALNIMPSKAQYGISEFSNATDVLAIAVKLGEKRLLNIVNETLIESEKSGEAVEIFNRWFGPHTNTPLPRTFRIQN</sequence>
<evidence type="ECO:0000256" key="2">
    <source>
        <dbReference type="ARBA" id="ARBA00022448"/>
    </source>
</evidence>